<organism evidence="2 3">
    <name type="scientific">Aspergillus pseudodeflectus</name>
    <dbReference type="NCBI Taxonomy" id="176178"/>
    <lineage>
        <taxon>Eukaryota</taxon>
        <taxon>Fungi</taxon>
        <taxon>Dikarya</taxon>
        <taxon>Ascomycota</taxon>
        <taxon>Pezizomycotina</taxon>
        <taxon>Eurotiomycetes</taxon>
        <taxon>Eurotiomycetidae</taxon>
        <taxon>Eurotiales</taxon>
        <taxon>Aspergillaceae</taxon>
        <taxon>Aspergillus</taxon>
        <taxon>Aspergillus subgen. Nidulantes</taxon>
    </lineage>
</organism>
<keyword evidence="3" id="KW-1185">Reference proteome</keyword>
<keyword evidence="1" id="KW-0472">Membrane</keyword>
<feature type="transmembrane region" description="Helical" evidence="1">
    <location>
        <begin position="122"/>
        <end position="141"/>
    </location>
</feature>
<feature type="transmembrane region" description="Helical" evidence="1">
    <location>
        <begin position="20"/>
        <end position="38"/>
    </location>
</feature>
<protein>
    <submittedName>
        <fullName evidence="2">Uncharacterized protein</fullName>
    </submittedName>
</protein>
<feature type="transmembrane region" description="Helical" evidence="1">
    <location>
        <begin position="228"/>
        <end position="249"/>
    </location>
</feature>
<reference evidence="2 3" key="1">
    <citation type="submission" date="2024-07" db="EMBL/GenBank/DDBJ databases">
        <title>Section-level genome sequencing and comparative genomics of Aspergillus sections Usti and Cavernicolus.</title>
        <authorList>
            <consortium name="Lawrence Berkeley National Laboratory"/>
            <person name="Nybo J.L."/>
            <person name="Vesth T.C."/>
            <person name="Theobald S."/>
            <person name="Frisvad J.C."/>
            <person name="Larsen T.O."/>
            <person name="Kjaerboelling I."/>
            <person name="Rothschild-Mancinelli K."/>
            <person name="Lyhne E.K."/>
            <person name="Kogle M.E."/>
            <person name="Barry K."/>
            <person name="Clum A."/>
            <person name="Na H."/>
            <person name="Ledsgaard L."/>
            <person name="Lin J."/>
            <person name="Lipzen A."/>
            <person name="Kuo A."/>
            <person name="Riley R."/>
            <person name="Mondo S."/>
            <person name="LaButti K."/>
            <person name="Haridas S."/>
            <person name="Pangalinan J."/>
            <person name="Salamov A.A."/>
            <person name="Simmons B.A."/>
            <person name="Magnuson J.K."/>
            <person name="Chen J."/>
            <person name="Drula E."/>
            <person name="Henrissat B."/>
            <person name="Wiebenga A."/>
            <person name="Lubbers R.J."/>
            <person name="Gomes A.C."/>
            <person name="Macurrencykelacurrency M.R."/>
            <person name="Stajich J."/>
            <person name="Grigoriev I.V."/>
            <person name="Mortensen U.H."/>
            <person name="De vries R.P."/>
            <person name="Baker S.E."/>
            <person name="Andersen M.R."/>
        </authorList>
    </citation>
    <scope>NUCLEOTIDE SEQUENCE [LARGE SCALE GENOMIC DNA]</scope>
    <source>
        <strain evidence="2 3">CBS 756.74</strain>
    </source>
</reference>
<dbReference type="EMBL" id="JBFXLR010000050">
    <property type="protein sequence ID" value="KAL2842580.1"/>
    <property type="molecule type" value="Genomic_DNA"/>
</dbReference>
<feature type="transmembrane region" description="Helical" evidence="1">
    <location>
        <begin position="194"/>
        <end position="216"/>
    </location>
</feature>
<gene>
    <name evidence="2" type="ORF">BJX68DRAFT_270519</name>
</gene>
<feature type="transmembrane region" description="Helical" evidence="1">
    <location>
        <begin position="284"/>
        <end position="305"/>
    </location>
</feature>
<keyword evidence="1" id="KW-0812">Transmembrane</keyword>
<evidence type="ECO:0000313" key="3">
    <source>
        <dbReference type="Proteomes" id="UP001610444"/>
    </source>
</evidence>
<dbReference type="GeneID" id="98161846"/>
<feature type="transmembrane region" description="Helical" evidence="1">
    <location>
        <begin position="312"/>
        <end position="332"/>
    </location>
</feature>
<accession>A0ABR4JRC1</accession>
<dbReference type="RefSeq" id="XP_070895146.1">
    <property type="nucleotide sequence ID" value="XM_071046682.1"/>
</dbReference>
<feature type="transmembrane region" description="Helical" evidence="1">
    <location>
        <begin position="261"/>
        <end position="278"/>
    </location>
</feature>
<evidence type="ECO:0000313" key="2">
    <source>
        <dbReference type="EMBL" id="KAL2842580.1"/>
    </source>
</evidence>
<feature type="transmembrane region" description="Helical" evidence="1">
    <location>
        <begin position="147"/>
        <end position="167"/>
    </location>
</feature>
<sequence>MAPSHITPPPRPDADDPQQIQWPMTYFLMVCLAMNSVAQPTGRMLGLPYPHSAIFRSSPFLCGFDAVNILVHWLAEYISACWSKRRLADFRLAATRALMYRIIDDDDEPDIKAARRIKQGAHLRWAGFLLTVLPALIKLFASRGIPWSQALGAMFLASWLVFEILVLSARLEDDDDDAAAPLIETPSQPHQTVIVLRTFWAAAAILIHASVFSLPARTVIQLIQGTPIGFTGWLGLVSNLLSYSLPLWIGSFFRLDIRASTARLMGAAIAIFIAPPFDRETIEWYYVVPFVFICLVQAEIVVFFFHNRRGQVLVFMQLLCVVVQPVLFYTLLYDPVGTYQPAWFKWLG</sequence>
<proteinExistence type="predicted"/>
<keyword evidence="1" id="KW-1133">Transmembrane helix</keyword>
<comment type="caution">
    <text evidence="2">The sequence shown here is derived from an EMBL/GenBank/DDBJ whole genome shotgun (WGS) entry which is preliminary data.</text>
</comment>
<name>A0ABR4JRC1_9EURO</name>
<evidence type="ECO:0000256" key="1">
    <source>
        <dbReference type="SAM" id="Phobius"/>
    </source>
</evidence>
<dbReference type="Proteomes" id="UP001610444">
    <property type="component" value="Unassembled WGS sequence"/>
</dbReference>